<keyword evidence="2" id="KW-1185">Reference proteome</keyword>
<proteinExistence type="predicted"/>
<evidence type="ECO:0000313" key="2">
    <source>
        <dbReference type="Proteomes" id="UP000320443"/>
    </source>
</evidence>
<dbReference type="Gene3D" id="2.40.260.10">
    <property type="entry name" value="Sortase"/>
    <property type="match status" value="1"/>
</dbReference>
<dbReference type="AlphaFoldDB" id="A0A553G1L3"/>
<evidence type="ECO:0000313" key="1">
    <source>
        <dbReference type="EMBL" id="TRX63383.1"/>
    </source>
</evidence>
<organism evidence="1 2">
    <name type="scientific">Corynebacterium hiratae</name>
    <dbReference type="NCBI Taxonomy" id="3139423"/>
    <lineage>
        <taxon>Bacteria</taxon>
        <taxon>Bacillati</taxon>
        <taxon>Actinomycetota</taxon>
        <taxon>Actinomycetes</taxon>
        <taxon>Mycobacteriales</taxon>
        <taxon>Corynebacteriaceae</taxon>
        <taxon>Corynebacterium</taxon>
    </lineage>
</organism>
<sequence>MLVGIIAALKLNQEPDTPAPQPTEVVTEPAAVIEPSPAVEMYIPTIDVRADFEEGSCRVKDNKINPDSMNKACTYTAEDKPYSLPGTDSPDIVVIAGHTGAGIPAVFNNLYDGRADEHKAAVGDKLYLRTQNSGEQWLVYTATDLHDPSKEGLEQDESIWGADAKPGRLLTISCIQPANPLAAAVRNAVVGWQFEGVTTAPETAPQN</sequence>
<accession>A0A553G1L3</accession>
<comment type="caution">
    <text evidence="1">The sequence shown here is derived from an EMBL/GenBank/DDBJ whole genome shotgun (WGS) entry which is preliminary data.</text>
</comment>
<reference evidence="1 2" key="1">
    <citation type="submission" date="2019-07" db="EMBL/GenBank/DDBJ databases">
        <title>Draft genome of C. aurimucosum strain 2274.</title>
        <authorList>
            <person name="Pacheco L.G.C."/>
            <person name="Aguiar E.R.G.R."/>
            <person name="Santos C.S."/>
            <person name="Rocha D.J.P.G."/>
            <person name="Sant'Anna L.O."/>
            <person name="Mattos-Guaraldi A.L."/>
            <person name="Santos L.S."/>
        </authorList>
    </citation>
    <scope>NUCLEOTIDE SEQUENCE [LARGE SCALE GENOMIC DNA]</scope>
    <source>
        <strain evidence="1 2">2274</strain>
    </source>
</reference>
<name>A0A553G1L3_9CORY</name>
<dbReference type="InterPro" id="IPR023365">
    <property type="entry name" value="Sortase_dom-sf"/>
</dbReference>
<dbReference type="EMBL" id="VKDK01000003">
    <property type="protein sequence ID" value="TRX63383.1"/>
    <property type="molecule type" value="Genomic_DNA"/>
</dbReference>
<protein>
    <submittedName>
        <fullName evidence="1">Sortase</fullName>
    </submittedName>
</protein>
<dbReference type="Proteomes" id="UP000320443">
    <property type="component" value="Unassembled WGS sequence"/>
</dbReference>
<gene>
    <name evidence="1" type="ORF">FNY97_02965</name>
</gene>